<dbReference type="InterPro" id="IPR006195">
    <property type="entry name" value="aa-tRNA-synth_II"/>
</dbReference>
<keyword evidence="12" id="KW-0648">Protein biosynthesis</keyword>
<proteinExistence type="inferred from homology"/>
<evidence type="ECO:0000256" key="4">
    <source>
        <dbReference type="ARBA" id="ARBA00011209"/>
    </source>
</evidence>
<dbReference type="Gene3D" id="1.10.10.2330">
    <property type="match status" value="1"/>
</dbReference>
<evidence type="ECO:0000313" key="18">
    <source>
        <dbReference type="Proteomes" id="UP001161247"/>
    </source>
</evidence>
<evidence type="ECO:0000256" key="13">
    <source>
        <dbReference type="ARBA" id="ARBA00023146"/>
    </source>
</evidence>
<dbReference type="InterPro" id="IPR045864">
    <property type="entry name" value="aa-tRNA-synth_II/BPL/LPL"/>
</dbReference>
<dbReference type="FunFam" id="3.30.930.10:FF:000033">
    <property type="entry name" value="Phenylalanine--tRNA ligase alpha subunit"/>
    <property type="match status" value="1"/>
</dbReference>
<dbReference type="AlphaFoldDB" id="A0AAV1D7H2"/>
<dbReference type="Proteomes" id="UP001161247">
    <property type="component" value="Chromosome 4"/>
</dbReference>
<dbReference type="InterPro" id="IPR004529">
    <property type="entry name" value="Phe-tRNA-synth_IIc_asu"/>
</dbReference>
<dbReference type="Pfam" id="PF01016">
    <property type="entry name" value="Ribosomal_L27"/>
    <property type="match status" value="1"/>
</dbReference>
<reference evidence="17" key="1">
    <citation type="submission" date="2023-03" db="EMBL/GenBank/DDBJ databases">
        <authorList>
            <person name="Julca I."/>
        </authorList>
    </citation>
    <scope>NUCLEOTIDE SEQUENCE</scope>
</reference>
<dbReference type="GO" id="GO:0006432">
    <property type="term" value="P:phenylalanyl-tRNA aminoacylation"/>
    <property type="evidence" value="ECO:0007669"/>
    <property type="project" value="InterPro"/>
</dbReference>
<dbReference type="PRINTS" id="PR00063">
    <property type="entry name" value="RIBOSOMALL27"/>
</dbReference>
<comment type="cofactor">
    <cofactor evidence="1">
        <name>Mg(2+)</name>
        <dbReference type="ChEBI" id="CHEBI:18420"/>
    </cofactor>
</comment>
<dbReference type="PROSITE" id="PS00831">
    <property type="entry name" value="RIBOSOMAL_L27"/>
    <property type="match status" value="1"/>
</dbReference>
<accession>A0AAV1D7H2</accession>
<dbReference type="EMBL" id="OX459121">
    <property type="protein sequence ID" value="CAI9103396.1"/>
    <property type="molecule type" value="Genomic_DNA"/>
</dbReference>
<dbReference type="FunFam" id="1.10.10.2330:FF:000004">
    <property type="entry name" value="Phenylalanine--tRNA ligase alpha subunit, cytoplasmic"/>
    <property type="match status" value="1"/>
</dbReference>
<evidence type="ECO:0000256" key="12">
    <source>
        <dbReference type="ARBA" id="ARBA00022917"/>
    </source>
</evidence>
<dbReference type="CDD" id="cd00496">
    <property type="entry name" value="PheRS_alpha_core"/>
    <property type="match status" value="1"/>
</dbReference>
<keyword evidence="18" id="KW-1185">Reference proteome</keyword>
<dbReference type="HAMAP" id="MF_00539">
    <property type="entry name" value="Ribosomal_bL27"/>
    <property type="match status" value="1"/>
</dbReference>
<dbReference type="Pfam" id="PF18553">
    <property type="entry name" value="PheRS_DBD3"/>
    <property type="match status" value="1"/>
</dbReference>
<evidence type="ECO:0000256" key="6">
    <source>
        <dbReference type="ARBA" id="ARBA00022490"/>
    </source>
</evidence>
<protein>
    <recommendedName>
        <fullName evidence="5">phenylalanine--tRNA ligase</fullName>
        <ecNumber evidence="5">6.1.1.20</ecNumber>
    </recommendedName>
    <alternativeName>
        <fullName evidence="14">Phenylalanyl-tRNA synthetase alpha subunit</fullName>
    </alternativeName>
</protein>
<comment type="catalytic activity">
    <reaction evidence="15">
        <text>tRNA(Phe) + L-phenylalanine + ATP = L-phenylalanyl-tRNA(Phe) + AMP + diphosphate + H(+)</text>
        <dbReference type="Rhea" id="RHEA:19413"/>
        <dbReference type="Rhea" id="RHEA-COMP:9668"/>
        <dbReference type="Rhea" id="RHEA-COMP:9699"/>
        <dbReference type="ChEBI" id="CHEBI:15378"/>
        <dbReference type="ChEBI" id="CHEBI:30616"/>
        <dbReference type="ChEBI" id="CHEBI:33019"/>
        <dbReference type="ChEBI" id="CHEBI:58095"/>
        <dbReference type="ChEBI" id="CHEBI:78442"/>
        <dbReference type="ChEBI" id="CHEBI:78531"/>
        <dbReference type="ChEBI" id="CHEBI:456215"/>
        <dbReference type="EC" id="6.1.1.20"/>
    </reaction>
</comment>
<dbReference type="GO" id="GO:0003735">
    <property type="term" value="F:structural constituent of ribosome"/>
    <property type="evidence" value="ECO:0007669"/>
    <property type="project" value="InterPro"/>
</dbReference>
<dbReference type="GO" id="GO:0009328">
    <property type="term" value="C:phenylalanine-tRNA ligase complex"/>
    <property type="evidence" value="ECO:0007669"/>
    <property type="project" value="TreeGrafter"/>
</dbReference>
<dbReference type="InterPro" id="IPR002319">
    <property type="entry name" value="Phenylalanyl-tRNA_Synthase"/>
</dbReference>
<dbReference type="Gene3D" id="1.10.10.2320">
    <property type="match status" value="1"/>
</dbReference>
<dbReference type="PANTHER" id="PTHR11538">
    <property type="entry name" value="PHENYLALANYL-TRNA SYNTHETASE"/>
    <property type="match status" value="1"/>
</dbReference>
<dbReference type="InterPro" id="IPR018261">
    <property type="entry name" value="Ribosomal_bL27_CS"/>
</dbReference>
<sequence length="678" mass="77314">MVEEAVLSFLQKNDEIPDTEKFAEERGLNHDDIVNVLKSLHGDGLVDAPGLFEKQRKRWVLTDEGKEYAKSGSPEIQLFLAIPPEGIAKEDLQKKLEPSLFKIGLQQAIKNKWVEMGKSQLSKKVQNVEDRVKDLLVKIQNGETVGSEDIDALKRRKLITQQAWKGYSVKKGPKYAPSRKKAATDLTRENILRGDWKELEFKEYNFKAKGPPIEGGHLHPLLKVRRQVQMIFLQMGFEEMPTNNYVESSFWNFDALFQPQQHPARDSHDTFFLKEPSTTKALPEDYVERVKHVHEDGGYGSRGYRYDWSRDEANKNVLRTHTTAVSSRMLYQLAQKPFAPRRYYSIDRVFRNEAVDRTHLAEFHQIEGVMCDRGLSLGDLIGVLHDFFSRLGMTKLRFKPAYNPYTEPSMEIFSYHEGFKKWVEVGNSGMFRPEMLQPMGLPEDVRVIAWGLSLERPTMILYGINNIRDLFGHKTEIIEKERSIGPGPSLEKKDAGPRGFKVKTPLASNFSSDCIERNLIVSGNRAPRYINMMNNMASLFSRLTVRELVATTPAYSSATDVTKDGLSLVFRRWATKKTAGSSKNGRDSNPKYLGVKKFGGERVIPGNIIVRQRGTRFHPGNYVGIGRDHTLFALKEGHVKFEHHKLSGRKWVHVEPKDGHQIHPVYLSGASTKVETAT</sequence>
<dbReference type="Gene3D" id="3.30.1370.240">
    <property type="match status" value="1"/>
</dbReference>
<evidence type="ECO:0000256" key="9">
    <source>
        <dbReference type="ARBA" id="ARBA00022741"/>
    </source>
</evidence>
<dbReference type="GO" id="GO:0005829">
    <property type="term" value="C:cytosol"/>
    <property type="evidence" value="ECO:0007669"/>
    <property type="project" value="TreeGrafter"/>
</dbReference>
<organism evidence="17 18">
    <name type="scientific">Oldenlandia corymbosa var. corymbosa</name>
    <dbReference type="NCBI Taxonomy" id="529605"/>
    <lineage>
        <taxon>Eukaryota</taxon>
        <taxon>Viridiplantae</taxon>
        <taxon>Streptophyta</taxon>
        <taxon>Embryophyta</taxon>
        <taxon>Tracheophyta</taxon>
        <taxon>Spermatophyta</taxon>
        <taxon>Magnoliopsida</taxon>
        <taxon>eudicotyledons</taxon>
        <taxon>Gunneridae</taxon>
        <taxon>Pentapetalae</taxon>
        <taxon>asterids</taxon>
        <taxon>lamiids</taxon>
        <taxon>Gentianales</taxon>
        <taxon>Rubiaceae</taxon>
        <taxon>Rubioideae</taxon>
        <taxon>Spermacoceae</taxon>
        <taxon>Hedyotis-Oldenlandia complex</taxon>
        <taxon>Oldenlandia</taxon>
    </lineage>
</organism>
<dbReference type="Gene3D" id="2.40.50.100">
    <property type="match status" value="1"/>
</dbReference>
<comment type="subunit">
    <text evidence="4">Tetramer of two alpha and two beta subunits.</text>
</comment>
<dbReference type="PANTHER" id="PTHR11538:SF40">
    <property type="entry name" value="PHENYLALANINE--TRNA LIGASE ALPHA SUBUNIT"/>
    <property type="match status" value="1"/>
</dbReference>
<evidence type="ECO:0000256" key="14">
    <source>
        <dbReference type="ARBA" id="ARBA00030612"/>
    </source>
</evidence>
<dbReference type="FunFam" id="2.40.50.100:FF:000038">
    <property type="entry name" value="50S ribosomal protein L27"/>
    <property type="match status" value="1"/>
</dbReference>
<keyword evidence="6" id="KW-0963">Cytoplasm</keyword>
<evidence type="ECO:0000313" key="17">
    <source>
        <dbReference type="EMBL" id="CAI9103396.1"/>
    </source>
</evidence>
<evidence type="ECO:0000256" key="3">
    <source>
        <dbReference type="ARBA" id="ARBA00006703"/>
    </source>
</evidence>
<dbReference type="Gene3D" id="3.30.930.10">
    <property type="entry name" value="Bira Bifunctional Protein, Domain 2"/>
    <property type="match status" value="1"/>
</dbReference>
<evidence type="ECO:0000259" key="16">
    <source>
        <dbReference type="PROSITE" id="PS50862"/>
    </source>
</evidence>
<evidence type="ECO:0000256" key="7">
    <source>
        <dbReference type="ARBA" id="ARBA00022598"/>
    </source>
</evidence>
<keyword evidence="10" id="KW-0067">ATP-binding</keyword>
<comment type="subcellular location">
    <subcellularLocation>
        <location evidence="2">Cytoplasm</location>
    </subcellularLocation>
</comment>
<keyword evidence="9" id="KW-0547">Nucleotide-binding</keyword>
<name>A0AAV1D7H2_OLDCO</name>
<evidence type="ECO:0000256" key="1">
    <source>
        <dbReference type="ARBA" id="ARBA00001946"/>
    </source>
</evidence>
<gene>
    <name evidence="17" type="ORF">OLC1_LOCUS12578</name>
</gene>
<dbReference type="Pfam" id="PF01409">
    <property type="entry name" value="tRNA-synt_2d"/>
    <property type="match status" value="1"/>
</dbReference>
<dbReference type="GO" id="GO:0005524">
    <property type="term" value="F:ATP binding"/>
    <property type="evidence" value="ECO:0007669"/>
    <property type="project" value="UniProtKB-KW"/>
</dbReference>
<keyword evidence="8" id="KW-0479">Metal-binding</keyword>
<dbReference type="GO" id="GO:0005840">
    <property type="term" value="C:ribosome"/>
    <property type="evidence" value="ECO:0007669"/>
    <property type="project" value="InterPro"/>
</dbReference>
<dbReference type="InterPro" id="IPR040725">
    <property type="entry name" value="PheRS_DBD3"/>
</dbReference>
<dbReference type="InterPro" id="IPR001684">
    <property type="entry name" value="Ribosomal_bL27"/>
</dbReference>
<comment type="similarity">
    <text evidence="3">Belongs to the class-II aminoacyl-tRNA synthetase family. Phe-tRNA synthetase alpha subunit type 2 subfamily.</text>
</comment>
<keyword evidence="11" id="KW-0460">Magnesium</keyword>
<evidence type="ECO:0000256" key="10">
    <source>
        <dbReference type="ARBA" id="ARBA00022840"/>
    </source>
</evidence>
<evidence type="ECO:0000256" key="8">
    <source>
        <dbReference type="ARBA" id="ARBA00022723"/>
    </source>
</evidence>
<keyword evidence="13" id="KW-0030">Aminoacyl-tRNA synthetase</keyword>
<keyword evidence="7" id="KW-0436">Ligase</keyword>
<dbReference type="NCBIfam" id="TIGR00062">
    <property type="entry name" value="L27"/>
    <property type="match status" value="1"/>
</dbReference>
<dbReference type="GO" id="GO:0046872">
    <property type="term" value="F:metal ion binding"/>
    <property type="evidence" value="ECO:0007669"/>
    <property type="project" value="UniProtKB-KW"/>
</dbReference>
<dbReference type="SUPFAM" id="SSF55681">
    <property type="entry name" value="Class II aaRS and biotin synthetases"/>
    <property type="match status" value="1"/>
</dbReference>
<evidence type="ECO:0000256" key="15">
    <source>
        <dbReference type="ARBA" id="ARBA00049255"/>
    </source>
</evidence>
<evidence type="ECO:0000256" key="5">
    <source>
        <dbReference type="ARBA" id="ARBA00012814"/>
    </source>
</evidence>
<dbReference type="NCBIfam" id="NF003210">
    <property type="entry name" value="PRK04172.1"/>
    <property type="match status" value="1"/>
</dbReference>
<dbReference type="PROSITE" id="PS50862">
    <property type="entry name" value="AA_TRNA_LIGASE_II"/>
    <property type="match status" value="1"/>
</dbReference>
<feature type="domain" description="Aminoacyl-transfer RNA synthetases class-II family profile" evidence="16">
    <location>
        <begin position="223"/>
        <end position="486"/>
    </location>
</feature>
<dbReference type="GO" id="GO:0004826">
    <property type="term" value="F:phenylalanine-tRNA ligase activity"/>
    <property type="evidence" value="ECO:0007669"/>
    <property type="project" value="UniProtKB-EC"/>
</dbReference>
<evidence type="ECO:0000256" key="11">
    <source>
        <dbReference type="ARBA" id="ARBA00022842"/>
    </source>
</evidence>
<dbReference type="SUPFAM" id="SSF110324">
    <property type="entry name" value="Ribosomal L27 protein-like"/>
    <property type="match status" value="1"/>
</dbReference>
<dbReference type="GO" id="GO:0000049">
    <property type="term" value="F:tRNA binding"/>
    <property type="evidence" value="ECO:0007669"/>
    <property type="project" value="InterPro"/>
</dbReference>
<evidence type="ECO:0000256" key="2">
    <source>
        <dbReference type="ARBA" id="ARBA00004496"/>
    </source>
</evidence>
<dbReference type="NCBIfam" id="TIGR00468">
    <property type="entry name" value="pheS"/>
    <property type="match status" value="1"/>
</dbReference>
<dbReference type="EC" id="6.1.1.20" evidence="5"/>